<sequence>MTLIMLIAWIFVIILILAVLFMPKRLTFRENMIVFFSVGYFAWIAHFSTGLMADLYDLGSTKKVEFDDWLMVTLVPSLISIVYLNFKKRDYGFLYIVI</sequence>
<keyword evidence="1" id="KW-1133">Transmembrane helix</keyword>
<reference evidence="2 3" key="1">
    <citation type="submission" date="2016-10" db="EMBL/GenBank/DDBJ databases">
        <authorList>
            <person name="Varghese N."/>
            <person name="Submissions S."/>
        </authorList>
    </citation>
    <scope>NUCLEOTIDE SEQUENCE [LARGE SCALE GENOMIC DNA]</scope>
    <source>
        <strain evidence="2 3">DSM 13796</strain>
    </source>
</reference>
<evidence type="ECO:0000313" key="2">
    <source>
        <dbReference type="EMBL" id="SFQ89311.1"/>
    </source>
</evidence>
<protein>
    <submittedName>
        <fullName evidence="2">Uncharacterized protein</fullName>
    </submittedName>
</protein>
<comment type="caution">
    <text evidence="2">The sequence shown here is derived from an EMBL/GenBank/DDBJ whole genome shotgun (WGS) entry which is preliminary data.</text>
</comment>
<dbReference type="EMBL" id="FOXX01000033">
    <property type="protein sequence ID" value="SFQ89311.1"/>
    <property type="molecule type" value="Genomic_DNA"/>
</dbReference>
<feature type="transmembrane region" description="Helical" evidence="1">
    <location>
        <begin position="6"/>
        <end position="23"/>
    </location>
</feature>
<name>A0A1I6C838_9BACI</name>
<accession>A0A1I6C838</accession>
<dbReference type="Proteomes" id="UP000182762">
    <property type="component" value="Unassembled WGS sequence"/>
</dbReference>
<keyword evidence="3" id="KW-1185">Reference proteome</keyword>
<gene>
    <name evidence="2" type="ORF">SAMN02745910_05245</name>
</gene>
<evidence type="ECO:0000256" key="1">
    <source>
        <dbReference type="SAM" id="Phobius"/>
    </source>
</evidence>
<keyword evidence="1" id="KW-0812">Transmembrane</keyword>
<proteinExistence type="predicted"/>
<feature type="transmembrane region" description="Helical" evidence="1">
    <location>
        <begin position="69"/>
        <end position="86"/>
    </location>
</feature>
<keyword evidence="1" id="KW-0472">Membrane</keyword>
<feature type="transmembrane region" description="Helical" evidence="1">
    <location>
        <begin position="32"/>
        <end position="49"/>
    </location>
</feature>
<organism evidence="2 3">
    <name type="scientific">Priestia endophytica DSM 13796</name>
    <dbReference type="NCBI Taxonomy" id="1121089"/>
    <lineage>
        <taxon>Bacteria</taxon>
        <taxon>Bacillati</taxon>
        <taxon>Bacillota</taxon>
        <taxon>Bacilli</taxon>
        <taxon>Bacillales</taxon>
        <taxon>Bacillaceae</taxon>
        <taxon>Priestia</taxon>
    </lineage>
</organism>
<evidence type="ECO:0000313" key="3">
    <source>
        <dbReference type="Proteomes" id="UP000182762"/>
    </source>
</evidence>